<sequence length="293" mass="31970">MADLQAKTAVVLERMCASGGTLDRDGATASHRLYANDPHRRRTVDRIIESYLAEQRDIAFDGHFCAVATAGVPGAGKSTSIQRHGLAGLGWRILDADRIKDHLIRDALDTGVYRSVLDLSLPDGGTVMPRELATLVHTESTKILDALQDLCLQRGENIVIEGTFSWPGLGERLLRKLGAAGYERFTIMDVEVPLERAQTQALQRWWGGRQRVDNGLGGRFTPAAVIAALYPDTGSETICAANARATFDHPLTAEIRSVELLVDDYTSGELVQRISTRSDGVISYESAGEHSEK</sequence>
<organism evidence="8 9">
    <name type="scientific">Rhodococcus coprophilus</name>
    <dbReference type="NCBI Taxonomy" id="38310"/>
    <lineage>
        <taxon>Bacteria</taxon>
        <taxon>Bacillati</taxon>
        <taxon>Actinomycetota</taxon>
        <taxon>Actinomycetes</taxon>
        <taxon>Mycobacteriales</taxon>
        <taxon>Nocardiaceae</taxon>
        <taxon>Rhodococcus</taxon>
    </lineage>
</organism>
<evidence type="ECO:0000259" key="7">
    <source>
        <dbReference type="Pfam" id="PF06414"/>
    </source>
</evidence>
<accession>A0A2X4WZV0</accession>
<comment type="catalytic activity">
    <reaction evidence="6">
        <text>UDP-N-acetyl-alpha-D-glucosamine + ATP = UDP-N-acetyl-alpha-D-glucosamine 3'-phosphate + ADP + H(+)</text>
        <dbReference type="Rhea" id="RHEA:32671"/>
        <dbReference type="ChEBI" id="CHEBI:15378"/>
        <dbReference type="ChEBI" id="CHEBI:30616"/>
        <dbReference type="ChEBI" id="CHEBI:57705"/>
        <dbReference type="ChEBI" id="CHEBI:64353"/>
        <dbReference type="ChEBI" id="CHEBI:456216"/>
        <dbReference type="EC" id="2.7.1.176"/>
    </reaction>
</comment>
<dbReference type="STRING" id="1219011.GCA_001895045_02194"/>
<dbReference type="GO" id="GO:0016301">
    <property type="term" value="F:kinase activity"/>
    <property type="evidence" value="ECO:0007669"/>
    <property type="project" value="InterPro"/>
</dbReference>
<dbReference type="AlphaFoldDB" id="A0A2X4WZV0"/>
<dbReference type="KEGG" id="rcr:NCTC10994_01203"/>
<comment type="similarity">
    <text evidence="1">Belongs to the zeta toxin family.</text>
</comment>
<evidence type="ECO:0000313" key="8">
    <source>
        <dbReference type="EMBL" id="SQI29714.1"/>
    </source>
</evidence>
<keyword evidence="9" id="KW-1185">Reference proteome</keyword>
<evidence type="ECO:0000256" key="5">
    <source>
        <dbReference type="ARBA" id="ARBA00032897"/>
    </source>
</evidence>
<dbReference type="InterPro" id="IPR027417">
    <property type="entry name" value="P-loop_NTPase"/>
</dbReference>
<name>A0A2X4WZV0_9NOCA</name>
<dbReference type="RefSeq" id="WP_072700252.1">
    <property type="nucleotide sequence ID" value="NZ_JAFBBL010000001.1"/>
</dbReference>
<dbReference type="Pfam" id="PF06414">
    <property type="entry name" value="Zeta_toxin"/>
    <property type="match status" value="1"/>
</dbReference>
<evidence type="ECO:0000256" key="6">
    <source>
        <dbReference type="ARBA" id="ARBA00048178"/>
    </source>
</evidence>
<dbReference type="SUPFAM" id="SSF52540">
    <property type="entry name" value="P-loop containing nucleoside triphosphate hydrolases"/>
    <property type="match status" value="1"/>
</dbReference>
<evidence type="ECO:0000256" key="3">
    <source>
        <dbReference type="ARBA" id="ARBA00022741"/>
    </source>
</evidence>
<feature type="domain" description="Zeta toxin" evidence="7">
    <location>
        <begin position="69"/>
        <end position="249"/>
    </location>
</feature>
<reference evidence="8 9" key="1">
    <citation type="submission" date="2018-06" db="EMBL/GenBank/DDBJ databases">
        <authorList>
            <consortium name="Pathogen Informatics"/>
            <person name="Doyle S."/>
        </authorList>
    </citation>
    <scope>NUCLEOTIDE SEQUENCE [LARGE SCALE GENOMIC DNA]</scope>
    <source>
        <strain evidence="8 9">NCTC10994</strain>
    </source>
</reference>
<evidence type="ECO:0000256" key="1">
    <source>
        <dbReference type="ARBA" id="ARBA00009104"/>
    </source>
</evidence>
<proteinExistence type="inferred from homology"/>
<keyword evidence="3" id="KW-0547">Nucleotide-binding</keyword>
<evidence type="ECO:0000256" key="2">
    <source>
        <dbReference type="ARBA" id="ARBA00011963"/>
    </source>
</evidence>
<dbReference type="EC" id="2.7.1.176" evidence="2"/>
<dbReference type="GO" id="GO:0005524">
    <property type="term" value="F:ATP binding"/>
    <property type="evidence" value="ECO:0007669"/>
    <property type="project" value="UniProtKB-KW"/>
</dbReference>
<dbReference type="Proteomes" id="UP000249091">
    <property type="component" value="Chromosome 1"/>
</dbReference>
<dbReference type="Gene3D" id="3.40.50.300">
    <property type="entry name" value="P-loop containing nucleotide triphosphate hydrolases"/>
    <property type="match status" value="1"/>
</dbReference>
<protein>
    <recommendedName>
        <fullName evidence="5">UDP-N-acetylglucosamine kinase</fullName>
        <ecNumber evidence="2">2.7.1.176</ecNumber>
    </recommendedName>
    <alternativeName>
        <fullName evidence="5">UDP-N-acetylglucosamine kinase</fullName>
    </alternativeName>
</protein>
<evidence type="ECO:0000256" key="4">
    <source>
        <dbReference type="ARBA" id="ARBA00022840"/>
    </source>
</evidence>
<dbReference type="InterPro" id="IPR010488">
    <property type="entry name" value="Zeta_toxin_domain"/>
</dbReference>
<gene>
    <name evidence="8" type="ORF">NCTC10994_01203</name>
</gene>
<evidence type="ECO:0000313" key="9">
    <source>
        <dbReference type="Proteomes" id="UP000249091"/>
    </source>
</evidence>
<dbReference type="EMBL" id="LS483468">
    <property type="protein sequence ID" value="SQI29714.1"/>
    <property type="molecule type" value="Genomic_DNA"/>
</dbReference>
<keyword evidence="4" id="KW-0067">ATP-binding</keyword>